<dbReference type="Proteomes" id="UP000278152">
    <property type="component" value="Chromosome"/>
</dbReference>
<protein>
    <recommendedName>
        <fullName evidence="3">DUF2281 domain-containing protein</fullName>
    </recommendedName>
</protein>
<evidence type="ECO:0000313" key="1">
    <source>
        <dbReference type="EMBL" id="BBH42708.1"/>
    </source>
</evidence>
<evidence type="ECO:0000313" key="2">
    <source>
        <dbReference type="Proteomes" id="UP000278152"/>
    </source>
</evidence>
<gene>
    <name evidence="1" type="ORF">myaer102_53710</name>
</gene>
<reference evidence="1 2" key="1">
    <citation type="submission" date="2018-11" db="EMBL/GenBank/DDBJ databases">
        <title>Complete genome sequence of Microcystis aeruginosa NIES-102.</title>
        <authorList>
            <person name="Yamaguchi H."/>
            <person name="Suzuki S."/>
            <person name="Kawachi M."/>
        </authorList>
    </citation>
    <scope>NUCLEOTIDE SEQUENCE [LARGE SCALE GENOMIC DNA]</scope>
    <source>
        <strain evidence="1 2">NIES-102</strain>
    </source>
</reference>
<proteinExistence type="predicted"/>
<dbReference type="EMBL" id="AP019314">
    <property type="protein sequence ID" value="BBH42708.1"/>
    <property type="molecule type" value="Genomic_DNA"/>
</dbReference>
<evidence type="ECO:0008006" key="3">
    <source>
        <dbReference type="Google" id="ProtNLM"/>
    </source>
</evidence>
<name>A0A3G9JRY0_MICVR</name>
<organism evidence="1 2">
    <name type="scientific">Microcystis viridis NIES-102</name>
    <dbReference type="NCBI Taxonomy" id="213615"/>
    <lineage>
        <taxon>Bacteria</taxon>
        <taxon>Bacillati</taxon>
        <taxon>Cyanobacteriota</taxon>
        <taxon>Cyanophyceae</taxon>
        <taxon>Oscillatoriophycideae</taxon>
        <taxon>Chroococcales</taxon>
        <taxon>Microcystaceae</taxon>
        <taxon>Microcystis</taxon>
    </lineage>
</organism>
<dbReference type="AlphaFoldDB" id="A0A3G9JRY0"/>
<sequence length="84" mass="9900">MSATIREELHQQIDRLPDDIVEKIANFTRLISPEPNNISEYTNWQDEDWQKFSLEQFFKEEDEIEYSLADAQEIYGSSGLGMVR</sequence>
<accession>A0A3G9JRY0</accession>
<dbReference type="RefSeq" id="WP_012265309.1">
    <property type="nucleotide sequence ID" value="NZ_AP019314.1"/>
</dbReference>
<dbReference type="KEGG" id="mvz:myaer102_53710"/>